<name>A0A8J2WFH7_9NEOP</name>
<dbReference type="OrthoDB" id="6112914at2759"/>
<feature type="compositionally biased region" description="Basic and acidic residues" evidence="1">
    <location>
        <begin position="9"/>
        <end position="28"/>
    </location>
</feature>
<protein>
    <submittedName>
        <fullName evidence="2">(African queen) hypothetical protein</fullName>
    </submittedName>
</protein>
<feature type="region of interest" description="Disordered" evidence="1">
    <location>
        <begin position="1"/>
        <end position="74"/>
    </location>
</feature>
<keyword evidence="3" id="KW-1185">Reference proteome</keyword>
<dbReference type="EMBL" id="CAKASE010000083">
    <property type="protein sequence ID" value="CAG9585509.1"/>
    <property type="molecule type" value="Genomic_DNA"/>
</dbReference>
<gene>
    <name evidence="2" type="ORF">DCHRY22_LOCUS15907</name>
</gene>
<evidence type="ECO:0000313" key="3">
    <source>
        <dbReference type="Proteomes" id="UP000789524"/>
    </source>
</evidence>
<accession>A0A8J2WFH7</accession>
<sequence>MGNSKSKKVQREPDKFFERERWKEQRREEKKKKNLNPQNKRTAVKNPPINPSVALLPPSQGAMPRPSPSQNHSYDDEALDRMRYQLNNDCDAFLLNNILLSVQFFENYER</sequence>
<proteinExistence type="predicted"/>
<evidence type="ECO:0000256" key="1">
    <source>
        <dbReference type="SAM" id="MobiDB-lite"/>
    </source>
</evidence>
<comment type="caution">
    <text evidence="2">The sequence shown here is derived from an EMBL/GenBank/DDBJ whole genome shotgun (WGS) entry which is preliminary data.</text>
</comment>
<reference evidence="2" key="1">
    <citation type="submission" date="2021-09" db="EMBL/GenBank/DDBJ databases">
        <authorList>
            <person name="Martin H S."/>
        </authorList>
    </citation>
    <scope>NUCLEOTIDE SEQUENCE</scope>
</reference>
<dbReference type="AlphaFoldDB" id="A0A8J2WFH7"/>
<evidence type="ECO:0000313" key="2">
    <source>
        <dbReference type="EMBL" id="CAG9585509.1"/>
    </source>
</evidence>
<organism evidence="2 3">
    <name type="scientific">Danaus chrysippus</name>
    <name type="common">African queen</name>
    <dbReference type="NCBI Taxonomy" id="151541"/>
    <lineage>
        <taxon>Eukaryota</taxon>
        <taxon>Metazoa</taxon>
        <taxon>Ecdysozoa</taxon>
        <taxon>Arthropoda</taxon>
        <taxon>Hexapoda</taxon>
        <taxon>Insecta</taxon>
        <taxon>Pterygota</taxon>
        <taxon>Neoptera</taxon>
        <taxon>Endopterygota</taxon>
        <taxon>Lepidoptera</taxon>
        <taxon>Glossata</taxon>
        <taxon>Ditrysia</taxon>
        <taxon>Papilionoidea</taxon>
        <taxon>Nymphalidae</taxon>
        <taxon>Danainae</taxon>
        <taxon>Danaini</taxon>
        <taxon>Danaina</taxon>
        <taxon>Danaus</taxon>
        <taxon>Anosia</taxon>
    </lineage>
</organism>
<dbReference type="Proteomes" id="UP000789524">
    <property type="component" value="Unassembled WGS sequence"/>
</dbReference>